<keyword evidence="2" id="KW-1185">Reference proteome</keyword>
<accession>A0A8X7BPX8</accession>
<organism evidence="1 2">
    <name type="scientific">Trichonephila inaurata madagascariensis</name>
    <dbReference type="NCBI Taxonomy" id="2747483"/>
    <lineage>
        <taxon>Eukaryota</taxon>
        <taxon>Metazoa</taxon>
        <taxon>Ecdysozoa</taxon>
        <taxon>Arthropoda</taxon>
        <taxon>Chelicerata</taxon>
        <taxon>Arachnida</taxon>
        <taxon>Araneae</taxon>
        <taxon>Araneomorphae</taxon>
        <taxon>Entelegynae</taxon>
        <taxon>Araneoidea</taxon>
        <taxon>Nephilidae</taxon>
        <taxon>Trichonephila</taxon>
        <taxon>Trichonephila inaurata</taxon>
    </lineage>
</organism>
<name>A0A8X7BPX8_9ARAC</name>
<proteinExistence type="predicted"/>
<dbReference type="EMBL" id="BMAV01001837">
    <property type="protein sequence ID" value="GFY40321.1"/>
    <property type="molecule type" value="Genomic_DNA"/>
</dbReference>
<gene>
    <name evidence="1" type="ORF">TNIN_458861</name>
</gene>
<evidence type="ECO:0000313" key="1">
    <source>
        <dbReference type="EMBL" id="GFY40321.1"/>
    </source>
</evidence>
<dbReference type="AlphaFoldDB" id="A0A8X7BPX8"/>
<dbReference type="Proteomes" id="UP000886998">
    <property type="component" value="Unassembled WGS sequence"/>
</dbReference>
<sequence length="109" mass="12395">MSQWEAVVNESAARKEVHRFPGNTELSFFKNKYSLLVWIQSVRTTPALGGNKGFPNRFRLRFIGVVLPHQKFQIQMKPISQTQENADGSPIYAKEGKRLVLEIGRPAPN</sequence>
<reference evidence="1" key="1">
    <citation type="submission" date="2020-08" db="EMBL/GenBank/DDBJ databases">
        <title>Multicomponent nature underlies the extraordinary mechanical properties of spider dragline silk.</title>
        <authorList>
            <person name="Kono N."/>
            <person name="Nakamura H."/>
            <person name="Mori M."/>
            <person name="Yoshida Y."/>
            <person name="Ohtoshi R."/>
            <person name="Malay A.D."/>
            <person name="Moran D.A.P."/>
            <person name="Tomita M."/>
            <person name="Numata K."/>
            <person name="Arakawa K."/>
        </authorList>
    </citation>
    <scope>NUCLEOTIDE SEQUENCE</scope>
</reference>
<evidence type="ECO:0000313" key="2">
    <source>
        <dbReference type="Proteomes" id="UP000886998"/>
    </source>
</evidence>
<comment type="caution">
    <text evidence="1">The sequence shown here is derived from an EMBL/GenBank/DDBJ whole genome shotgun (WGS) entry which is preliminary data.</text>
</comment>
<protein>
    <submittedName>
        <fullName evidence="1">Uncharacterized protein</fullName>
    </submittedName>
</protein>